<reference evidence="2" key="1">
    <citation type="journal article" date="2014" name="Front. Microbiol.">
        <title>High frequency of phylogenetically diverse reductive dehalogenase-homologous genes in deep subseafloor sedimentary metagenomes.</title>
        <authorList>
            <person name="Kawai M."/>
            <person name="Futagami T."/>
            <person name="Toyoda A."/>
            <person name="Takaki Y."/>
            <person name="Nishi S."/>
            <person name="Hori S."/>
            <person name="Arai W."/>
            <person name="Tsubouchi T."/>
            <person name="Morono Y."/>
            <person name="Uchiyama I."/>
            <person name="Ito T."/>
            <person name="Fujiyama A."/>
            <person name="Inagaki F."/>
            <person name="Takami H."/>
        </authorList>
    </citation>
    <scope>NUCLEOTIDE SEQUENCE</scope>
    <source>
        <strain evidence="2">Expedition CK06-06</strain>
    </source>
</reference>
<dbReference type="EMBL" id="BARS01040755">
    <property type="protein sequence ID" value="GAG39174.1"/>
    <property type="molecule type" value="Genomic_DNA"/>
</dbReference>
<sequence length="86" mass="10803">MITIVLIVQMLLECIIMILAQAAILLIIFFVLEEKVRPYYYRCKEKRYIKQRVEKDELILQQRHRRELRDREREKYPLFYWKENIV</sequence>
<keyword evidence="1" id="KW-1133">Transmembrane helix</keyword>
<accession>X0X7G1</accession>
<keyword evidence="1" id="KW-0812">Transmembrane</keyword>
<keyword evidence="1" id="KW-0472">Membrane</keyword>
<comment type="caution">
    <text evidence="2">The sequence shown here is derived from an EMBL/GenBank/DDBJ whole genome shotgun (WGS) entry which is preliminary data.</text>
</comment>
<feature type="transmembrane region" description="Helical" evidence="1">
    <location>
        <begin position="6"/>
        <end position="32"/>
    </location>
</feature>
<dbReference type="AlphaFoldDB" id="X0X7G1"/>
<protein>
    <submittedName>
        <fullName evidence="2">Uncharacterized protein</fullName>
    </submittedName>
</protein>
<name>X0X7G1_9ZZZZ</name>
<organism evidence="2">
    <name type="scientific">marine sediment metagenome</name>
    <dbReference type="NCBI Taxonomy" id="412755"/>
    <lineage>
        <taxon>unclassified sequences</taxon>
        <taxon>metagenomes</taxon>
        <taxon>ecological metagenomes</taxon>
    </lineage>
</organism>
<proteinExistence type="predicted"/>
<evidence type="ECO:0000313" key="2">
    <source>
        <dbReference type="EMBL" id="GAG39174.1"/>
    </source>
</evidence>
<evidence type="ECO:0000256" key="1">
    <source>
        <dbReference type="SAM" id="Phobius"/>
    </source>
</evidence>
<gene>
    <name evidence="2" type="ORF">S01H1_62079</name>
</gene>